<evidence type="ECO:0000256" key="6">
    <source>
        <dbReference type="ARBA" id="ARBA00018483"/>
    </source>
</evidence>
<evidence type="ECO:0000256" key="10">
    <source>
        <dbReference type="ARBA" id="ARBA00022695"/>
    </source>
</evidence>
<dbReference type="Pfam" id="PF06574">
    <property type="entry name" value="FAD_syn"/>
    <property type="match status" value="1"/>
</dbReference>
<evidence type="ECO:0000313" key="17">
    <source>
        <dbReference type="EMBL" id="SVA00559.1"/>
    </source>
</evidence>
<evidence type="ECO:0000256" key="13">
    <source>
        <dbReference type="ARBA" id="ARBA00022827"/>
    </source>
</evidence>
<dbReference type="Gene3D" id="3.40.50.620">
    <property type="entry name" value="HUPs"/>
    <property type="match status" value="1"/>
</dbReference>
<keyword evidence="14" id="KW-0067">ATP-binding</keyword>
<dbReference type="FunFam" id="3.40.50.620:FF:000021">
    <property type="entry name" value="Riboflavin biosynthesis protein"/>
    <property type="match status" value="1"/>
</dbReference>
<dbReference type="PIRSF" id="PIRSF004491">
    <property type="entry name" value="FAD_Synth"/>
    <property type="match status" value="1"/>
</dbReference>
<accession>A0A381SAP5</accession>
<dbReference type="PANTHER" id="PTHR22749">
    <property type="entry name" value="RIBOFLAVIN KINASE/FMN ADENYLYLTRANSFERASE"/>
    <property type="match status" value="1"/>
</dbReference>
<organism evidence="17">
    <name type="scientific">marine metagenome</name>
    <dbReference type="NCBI Taxonomy" id="408172"/>
    <lineage>
        <taxon>unclassified sequences</taxon>
        <taxon>metagenomes</taxon>
        <taxon>ecological metagenomes</taxon>
    </lineage>
</organism>
<keyword evidence="15" id="KW-0511">Multifunctional enzyme</keyword>
<dbReference type="EC" id="2.7.7.2" evidence="5"/>
<dbReference type="EMBL" id="UINC01002815">
    <property type="protein sequence ID" value="SVA00559.1"/>
    <property type="molecule type" value="Genomic_DNA"/>
</dbReference>
<evidence type="ECO:0000256" key="5">
    <source>
        <dbReference type="ARBA" id="ARBA00012393"/>
    </source>
</evidence>
<dbReference type="UniPathway" id="UPA00277">
    <property type="reaction ID" value="UER00407"/>
</dbReference>
<dbReference type="GO" id="GO:0005524">
    <property type="term" value="F:ATP binding"/>
    <property type="evidence" value="ECO:0007669"/>
    <property type="project" value="UniProtKB-KW"/>
</dbReference>
<keyword evidence="11" id="KW-0547">Nucleotide-binding</keyword>
<evidence type="ECO:0000256" key="11">
    <source>
        <dbReference type="ARBA" id="ARBA00022741"/>
    </source>
</evidence>
<evidence type="ECO:0000256" key="4">
    <source>
        <dbReference type="ARBA" id="ARBA00012105"/>
    </source>
</evidence>
<name>A0A381SAP5_9ZZZZ</name>
<dbReference type="GO" id="GO:0003919">
    <property type="term" value="F:FMN adenylyltransferase activity"/>
    <property type="evidence" value="ECO:0007669"/>
    <property type="project" value="UniProtKB-EC"/>
</dbReference>
<dbReference type="GO" id="GO:0006747">
    <property type="term" value="P:FAD biosynthetic process"/>
    <property type="evidence" value="ECO:0007669"/>
    <property type="project" value="UniProtKB-UniPathway"/>
</dbReference>
<dbReference type="InterPro" id="IPR002606">
    <property type="entry name" value="Riboflavin_kinase_bac"/>
</dbReference>
<dbReference type="UniPathway" id="UPA00276">
    <property type="reaction ID" value="UER00406"/>
</dbReference>
<keyword evidence="13" id="KW-0274">FAD</keyword>
<dbReference type="SUPFAM" id="SSF82114">
    <property type="entry name" value="Riboflavin kinase-like"/>
    <property type="match status" value="1"/>
</dbReference>
<evidence type="ECO:0000256" key="2">
    <source>
        <dbReference type="ARBA" id="ARBA00005201"/>
    </source>
</evidence>
<protein>
    <recommendedName>
        <fullName evidence="6">Bifunctional riboflavin kinase/FMN adenylyltransferase</fullName>
        <ecNumber evidence="4">2.7.1.26</ecNumber>
        <ecNumber evidence="5">2.7.7.2</ecNumber>
    </recommendedName>
</protein>
<evidence type="ECO:0000256" key="15">
    <source>
        <dbReference type="ARBA" id="ARBA00023268"/>
    </source>
</evidence>
<keyword evidence="10" id="KW-0548">Nucleotidyltransferase</keyword>
<dbReference type="CDD" id="cd02064">
    <property type="entry name" value="FAD_synthetase_N"/>
    <property type="match status" value="1"/>
</dbReference>
<dbReference type="GO" id="GO:0009398">
    <property type="term" value="P:FMN biosynthetic process"/>
    <property type="evidence" value="ECO:0007669"/>
    <property type="project" value="UniProtKB-UniPathway"/>
</dbReference>
<evidence type="ECO:0000256" key="3">
    <source>
        <dbReference type="ARBA" id="ARBA00010214"/>
    </source>
</evidence>
<dbReference type="NCBIfam" id="NF004162">
    <property type="entry name" value="PRK05627.1-5"/>
    <property type="match status" value="1"/>
</dbReference>
<comment type="pathway">
    <text evidence="2">Cofactor biosynthesis; FMN biosynthesis; FMN from riboflavin (ATP route): step 1/1.</text>
</comment>
<feature type="domain" description="Riboflavin kinase" evidence="16">
    <location>
        <begin position="192"/>
        <end position="315"/>
    </location>
</feature>
<dbReference type="GO" id="GO:0008531">
    <property type="term" value="F:riboflavin kinase activity"/>
    <property type="evidence" value="ECO:0007669"/>
    <property type="project" value="UniProtKB-EC"/>
</dbReference>
<dbReference type="PANTHER" id="PTHR22749:SF6">
    <property type="entry name" value="RIBOFLAVIN KINASE"/>
    <property type="match status" value="1"/>
</dbReference>
<dbReference type="Gene3D" id="2.40.30.30">
    <property type="entry name" value="Riboflavin kinase-like"/>
    <property type="match status" value="1"/>
</dbReference>
<evidence type="ECO:0000256" key="7">
    <source>
        <dbReference type="ARBA" id="ARBA00022630"/>
    </source>
</evidence>
<dbReference type="SUPFAM" id="SSF52374">
    <property type="entry name" value="Nucleotidylyl transferase"/>
    <property type="match status" value="1"/>
</dbReference>
<dbReference type="InterPro" id="IPR015864">
    <property type="entry name" value="FAD_synthase"/>
</dbReference>
<sequence length="315" mass="36067">MYLIRGTNNIELFRSNFPEISTVATIGNFDGLHLGHQQILKTMQEEADIHGLKRLIIFTEPHAQEFFSEAAGLETSKPPRIFPWQEKVRKMREFGVEFAFFLKFNNQLRSMTPEDFLNKILLRLHIKKLVIGDDFRFGANREGDFSLLKNWGTQNSIEVSNTETYEIDGERVSSTRIREALTENNFEKANKFLGRPFTYSGKVVYGNQLGGQLGIPTANLWLPKNKLPISGVYIVKALLDKKKLRGIANMGIRPTVGGESPVLEVHLLNFSKKIYGKRLTVEFLKKVRDEKKFENLNALKDQIFKDISTAESYFG</sequence>
<proteinExistence type="inferred from homology"/>
<comment type="similarity">
    <text evidence="3">Belongs to the RibF family.</text>
</comment>
<keyword evidence="9" id="KW-0808">Transferase</keyword>
<evidence type="ECO:0000256" key="1">
    <source>
        <dbReference type="ARBA" id="ARBA00004726"/>
    </source>
</evidence>
<gene>
    <name evidence="17" type="ORF">METZ01_LOCUS53413</name>
</gene>
<evidence type="ECO:0000259" key="16">
    <source>
        <dbReference type="SMART" id="SM00904"/>
    </source>
</evidence>
<dbReference type="NCBIfam" id="NF004159">
    <property type="entry name" value="PRK05627.1-2"/>
    <property type="match status" value="1"/>
</dbReference>
<comment type="pathway">
    <text evidence="1">Cofactor biosynthesis; FAD biosynthesis; FAD from FMN: step 1/1.</text>
</comment>
<evidence type="ECO:0000256" key="14">
    <source>
        <dbReference type="ARBA" id="ARBA00022840"/>
    </source>
</evidence>
<dbReference type="EC" id="2.7.1.26" evidence="4"/>
<dbReference type="NCBIfam" id="NF004163">
    <property type="entry name" value="PRK05627.1-6"/>
    <property type="match status" value="1"/>
</dbReference>
<dbReference type="Pfam" id="PF01687">
    <property type="entry name" value="Flavokinase"/>
    <property type="match status" value="1"/>
</dbReference>
<dbReference type="AlphaFoldDB" id="A0A381SAP5"/>
<dbReference type="GO" id="GO:0009231">
    <property type="term" value="P:riboflavin biosynthetic process"/>
    <property type="evidence" value="ECO:0007669"/>
    <property type="project" value="InterPro"/>
</dbReference>
<dbReference type="SMART" id="SM00904">
    <property type="entry name" value="Flavokinase"/>
    <property type="match status" value="1"/>
</dbReference>
<keyword evidence="12" id="KW-0418">Kinase</keyword>
<reference evidence="17" key="1">
    <citation type="submission" date="2018-05" db="EMBL/GenBank/DDBJ databases">
        <authorList>
            <person name="Lanie J.A."/>
            <person name="Ng W.-L."/>
            <person name="Kazmierczak K.M."/>
            <person name="Andrzejewski T.M."/>
            <person name="Davidsen T.M."/>
            <person name="Wayne K.J."/>
            <person name="Tettelin H."/>
            <person name="Glass J.I."/>
            <person name="Rusch D."/>
            <person name="Podicherti R."/>
            <person name="Tsui H.-C.T."/>
            <person name="Winkler M.E."/>
        </authorList>
    </citation>
    <scope>NUCLEOTIDE SEQUENCE</scope>
</reference>
<dbReference type="InterPro" id="IPR023468">
    <property type="entry name" value="Riboflavin_kinase"/>
</dbReference>
<evidence type="ECO:0000256" key="9">
    <source>
        <dbReference type="ARBA" id="ARBA00022679"/>
    </source>
</evidence>
<evidence type="ECO:0000256" key="8">
    <source>
        <dbReference type="ARBA" id="ARBA00022643"/>
    </source>
</evidence>
<dbReference type="InterPro" id="IPR023465">
    <property type="entry name" value="Riboflavin_kinase_dom_sf"/>
</dbReference>
<dbReference type="NCBIfam" id="TIGR00083">
    <property type="entry name" value="ribF"/>
    <property type="match status" value="1"/>
</dbReference>
<dbReference type="InterPro" id="IPR014729">
    <property type="entry name" value="Rossmann-like_a/b/a_fold"/>
</dbReference>
<dbReference type="InterPro" id="IPR015865">
    <property type="entry name" value="Riboflavin_kinase_bac/euk"/>
</dbReference>
<evidence type="ECO:0000256" key="12">
    <source>
        <dbReference type="ARBA" id="ARBA00022777"/>
    </source>
</evidence>
<keyword evidence="7" id="KW-0285">Flavoprotein</keyword>
<keyword evidence="8" id="KW-0288">FMN</keyword>